<comment type="caution">
    <text evidence="2">The sequence shown here is derived from an EMBL/GenBank/DDBJ whole genome shotgun (WGS) entry which is preliminary data.</text>
</comment>
<organism evidence="2 3">
    <name type="scientific">Heliobacterium mobile</name>
    <name type="common">Heliobacillus mobilis</name>
    <dbReference type="NCBI Taxonomy" id="28064"/>
    <lineage>
        <taxon>Bacteria</taxon>
        <taxon>Bacillati</taxon>
        <taxon>Bacillota</taxon>
        <taxon>Clostridia</taxon>
        <taxon>Eubacteriales</taxon>
        <taxon>Heliobacteriaceae</taxon>
        <taxon>Heliobacterium</taxon>
    </lineage>
</organism>
<keyword evidence="3" id="KW-1185">Reference proteome</keyword>
<evidence type="ECO:0000313" key="3">
    <source>
        <dbReference type="Proteomes" id="UP000430670"/>
    </source>
</evidence>
<evidence type="ECO:0000313" key="2">
    <source>
        <dbReference type="EMBL" id="MTV50416.1"/>
    </source>
</evidence>
<dbReference type="Proteomes" id="UP000430670">
    <property type="component" value="Unassembled WGS sequence"/>
</dbReference>
<dbReference type="InterPro" id="IPR007419">
    <property type="entry name" value="BFD-like_2Fe2S-bd_dom"/>
</dbReference>
<dbReference type="Pfam" id="PF04324">
    <property type="entry name" value="Fer2_BFD"/>
    <property type="match status" value="1"/>
</dbReference>
<sequence>MDTNKVVCKCKKITYGDLKNAIENGAKSFKNVKEVTKVATDCKKCKDKVKNLVNQLLEK</sequence>
<name>A0A6I3SNW0_HELMO</name>
<gene>
    <name evidence="2" type="ORF">GJ688_15735</name>
</gene>
<accession>A0A6I3SNW0</accession>
<dbReference type="AlphaFoldDB" id="A0A6I3SNW0"/>
<evidence type="ECO:0000259" key="1">
    <source>
        <dbReference type="Pfam" id="PF04324"/>
    </source>
</evidence>
<protein>
    <submittedName>
        <fullName evidence="2">(2Fe-2S)-binding protein</fullName>
    </submittedName>
</protein>
<dbReference type="Gene3D" id="1.10.10.1100">
    <property type="entry name" value="BFD-like [2Fe-2S]-binding domain"/>
    <property type="match status" value="1"/>
</dbReference>
<dbReference type="InterPro" id="IPR041854">
    <property type="entry name" value="BFD-like_2Fe2S-bd_dom_sf"/>
</dbReference>
<proteinExistence type="predicted"/>
<feature type="domain" description="BFD-like [2Fe-2S]-binding" evidence="1">
    <location>
        <begin position="6"/>
        <end position="54"/>
    </location>
</feature>
<reference evidence="2 3" key="1">
    <citation type="submission" date="2019-11" db="EMBL/GenBank/DDBJ databases">
        <title>Whole-genome sequence of a the green, strictly anaerobic photosynthetic bacterium Heliobacillus mobilis DSM 6151.</title>
        <authorList>
            <person name="Kyndt J.A."/>
            <person name="Meyer T.E."/>
        </authorList>
    </citation>
    <scope>NUCLEOTIDE SEQUENCE [LARGE SCALE GENOMIC DNA]</scope>
    <source>
        <strain evidence="2 3">DSM 6151</strain>
    </source>
</reference>
<dbReference type="EMBL" id="WNKU01000024">
    <property type="protein sequence ID" value="MTV50416.1"/>
    <property type="molecule type" value="Genomic_DNA"/>
</dbReference>